<reference evidence="9 10" key="1">
    <citation type="submission" date="2018-09" db="EMBL/GenBank/DDBJ databases">
        <title>Altererythrobacter spongiae sp. nov., isolated from a marine sponge.</title>
        <authorList>
            <person name="Zhuang L."/>
            <person name="Luo L."/>
        </authorList>
    </citation>
    <scope>NUCLEOTIDE SEQUENCE [LARGE SCALE GENOMIC DNA]</scope>
    <source>
        <strain evidence="9 10">HN-Y73</strain>
    </source>
</reference>
<comment type="similarity">
    <text evidence="2">Belongs to the outer membrane factor (OMF) (TC 1.B.17) family.</text>
</comment>
<dbReference type="AlphaFoldDB" id="A0A420EA53"/>
<dbReference type="GO" id="GO:1990281">
    <property type="term" value="C:efflux pump complex"/>
    <property type="evidence" value="ECO:0007669"/>
    <property type="project" value="TreeGrafter"/>
</dbReference>
<evidence type="ECO:0000256" key="3">
    <source>
        <dbReference type="ARBA" id="ARBA00022448"/>
    </source>
</evidence>
<organism evidence="9 10">
    <name type="scientific">Altericroceibacterium spongiae</name>
    <dbReference type="NCBI Taxonomy" id="2320269"/>
    <lineage>
        <taxon>Bacteria</taxon>
        <taxon>Pseudomonadati</taxon>
        <taxon>Pseudomonadota</taxon>
        <taxon>Alphaproteobacteria</taxon>
        <taxon>Sphingomonadales</taxon>
        <taxon>Erythrobacteraceae</taxon>
        <taxon>Altericroceibacterium</taxon>
    </lineage>
</organism>
<dbReference type="Gene3D" id="1.20.1600.10">
    <property type="entry name" value="Outer membrane efflux proteins (OEP)"/>
    <property type="match status" value="1"/>
</dbReference>
<dbReference type="GO" id="GO:0009279">
    <property type="term" value="C:cell outer membrane"/>
    <property type="evidence" value="ECO:0007669"/>
    <property type="project" value="UniProtKB-SubCell"/>
</dbReference>
<keyword evidence="6" id="KW-0472">Membrane</keyword>
<accession>A0A420EA53</accession>
<keyword evidence="10" id="KW-1185">Reference proteome</keyword>
<dbReference type="OrthoDB" id="9789368at2"/>
<evidence type="ECO:0000313" key="9">
    <source>
        <dbReference type="EMBL" id="RKF17558.1"/>
    </source>
</evidence>
<keyword evidence="3" id="KW-0813">Transport</keyword>
<feature type="coiled-coil region" evidence="8">
    <location>
        <begin position="388"/>
        <end position="437"/>
    </location>
</feature>
<evidence type="ECO:0000256" key="4">
    <source>
        <dbReference type="ARBA" id="ARBA00022452"/>
    </source>
</evidence>
<dbReference type="NCBIfam" id="TIGR01844">
    <property type="entry name" value="type_I_sec_TolC"/>
    <property type="match status" value="1"/>
</dbReference>
<keyword evidence="7" id="KW-0998">Cell outer membrane</keyword>
<dbReference type="InterPro" id="IPR010130">
    <property type="entry name" value="T1SS_OMP_TolC"/>
</dbReference>
<evidence type="ECO:0000256" key="7">
    <source>
        <dbReference type="ARBA" id="ARBA00023237"/>
    </source>
</evidence>
<evidence type="ECO:0000256" key="5">
    <source>
        <dbReference type="ARBA" id="ARBA00022692"/>
    </source>
</evidence>
<dbReference type="PANTHER" id="PTHR30026:SF20">
    <property type="entry name" value="OUTER MEMBRANE PROTEIN TOLC"/>
    <property type="match status" value="1"/>
</dbReference>
<evidence type="ECO:0000256" key="1">
    <source>
        <dbReference type="ARBA" id="ARBA00004442"/>
    </source>
</evidence>
<name>A0A420EA53_9SPHN</name>
<evidence type="ECO:0000256" key="2">
    <source>
        <dbReference type="ARBA" id="ARBA00007613"/>
    </source>
</evidence>
<dbReference type="SUPFAM" id="SSF56954">
    <property type="entry name" value="Outer membrane efflux proteins (OEP)"/>
    <property type="match status" value="1"/>
</dbReference>
<dbReference type="Pfam" id="PF02321">
    <property type="entry name" value="OEP"/>
    <property type="match status" value="2"/>
</dbReference>
<evidence type="ECO:0000256" key="6">
    <source>
        <dbReference type="ARBA" id="ARBA00023136"/>
    </source>
</evidence>
<keyword evidence="4" id="KW-1134">Transmembrane beta strand</keyword>
<keyword evidence="5" id="KW-0812">Transmembrane</keyword>
<dbReference type="InterPro" id="IPR003423">
    <property type="entry name" value="OMP_efflux"/>
</dbReference>
<dbReference type="GO" id="GO:0015288">
    <property type="term" value="F:porin activity"/>
    <property type="evidence" value="ECO:0007669"/>
    <property type="project" value="TreeGrafter"/>
</dbReference>
<comment type="caution">
    <text evidence="9">The sequence shown here is derived from an EMBL/GenBank/DDBJ whole genome shotgun (WGS) entry which is preliminary data.</text>
</comment>
<sequence>MGGQVKRIRLSNTGLSVAVTVLALWSPPAWTQEASRSSDVASAAESSIDFLRAYELALEADPTWLAAQARQRADAQERAIARASLRPNLSYSYDRARNWSDITQAQPTGDISRDMTYDSYSSSFTLSQSLFNAAAGAGYRAGAARADAAEFTQERVRQALAVRVLQAYTDLLYAIDDLKLAEAHAAALDEDLRRVDRFVLLGEGTRTDRAEVEARQHIATAQVLEARDRLRSARNAVRILTGPVSLRDPAPLADSCLHLAGPSEPLDLWRERLLAHNPELAAQRSLVEAAEAQVDQQRARGLPTVAAFARHRNSDSDGENVIGQHFKTTTVGIQVRVPLYSGGGVTASTRQARSALEEAQYELAAARFQLVDDLEAQFNLVDMSPRRIEAYSQAAAAAKERLRATRRSIVGGERTNLDALDAERQRLEALRDLARARYDYLLAWLSLRWQAGTLDDDAIKRVGGCFGASPRPSTFP</sequence>
<dbReference type="EMBL" id="RAPF01000015">
    <property type="protein sequence ID" value="RKF17558.1"/>
    <property type="molecule type" value="Genomic_DNA"/>
</dbReference>
<keyword evidence="8" id="KW-0175">Coiled coil</keyword>
<dbReference type="Proteomes" id="UP000284395">
    <property type="component" value="Unassembled WGS sequence"/>
</dbReference>
<dbReference type="GO" id="GO:0015562">
    <property type="term" value="F:efflux transmembrane transporter activity"/>
    <property type="evidence" value="ECO:0007669"/>
    <property type="project" value="InterPro"/>
</dbReference>
<proteinExistence type="inferred from homology"/>
<dbReference type="PANTHER" id="PTHR30026">
    <property type="entry name" value="OUTER MEMBRANE PROTEIN TOLC"/>
    <property type="match status" value="1"/>
</dbReference>
<gene>
    <name evidence="9" type="ORF">D6851_16535</name>
</gene>
<evidence type="ECO:0000256" key="8">
    <source>
        <dbReference type="SAM" id="Coils"/>
    </source>
</evidence>
<protein>
    <submittedName>
        <fullName evidence="9">Heme transporter</fullName>
    </submittedName>
</protein>
<evidence type="ECO:0000313" key="10">
    <source>
        <dbReference type="Proteomes" id="UP000284395"/>
    </source>
</evidence>
<dbReference type="InterPro" id="IPR051906">
    <property type="entry name" value="TolC-like"/>
</dbReference>
<comment type="subcellular location">
    <subcellularLocation>
        <location evidence="1">Cell outer membrane</location>
    </subcellularLocation>
</comment>